<dbReference type="AlphaFoldDB" id="A0A7W8L307"/>
<dbReference type="PROSITE" id="PS50850">
    <property type="entry name" value="MFS"/>
    <property type="match status" value="1"/>
</dbReference>
<feature type="transmembrane region" description="Helical" evidence="4">
    <location>
        <begin position="21"/>
        <end position="43"/>
    </location>
</feature>
<keyword evidence="2 4" id="KW-1133">Transmembrane helix</keyword>
<evidence type="ECO:0000313" key="7">
    <source>
        <dbReference type="Proteomes" id="UP000592820"/>
    </source>
</evidence>
<evidence type="ECO:0000313" key="6">
    <source>
        <dbReference type="EMBL" id="MBB5399394.1"/>
    </source>
</evidence>
<feature type="transmembrane region" description="Helical" evidence="4">
    <location>
        <begin position="218"/>
        <end position="241"/>
    </location>
</feature>
<feature type="transmembrane region" description="Helical" evidence="4">
    <location>
        <begin position="176"/>
        <end position="197"/>
    </location>
</feature>
<dbReference type="Proteomes" id="UP000592820">
    <property type="component" value="Unassembled WGS sequence"/>
</dbReference>
<gene>
    <name evidence="6" type="ORF">HDG41_001433</name>
</gene>
<dbReference type="InterPro" id="IPR011701">
    <property type="entry name" value="MFS"/>
</dbReference>
<feature type="transmembrane region" description="Helical" evidence="4">
    <location>
        <begin position="369"/>
        <end position="391"/>
    </location>
</feature>
<dbReference type="PANTHER" id="PTHR23531:SF1">
    <property type="entry name" value="QUINOLENE RESISTANCE PROTEIN NORA"/>
    <property type="match status" value="1"/>
</dbReference>
<dbReference type="EMBL" id="JACHDE010000002">
    <property type="protein sequence ID" value="MBB5399394.1"/>
    <property type="molecule type" value="Genomic_DNA"/>
</dbReference>
<evidence type="ECO:0000256" key="4">
    <source>
        <dbReference type="SAM" id="Phobius"/>
    </source>
</evidence>
<name>A0A7W8L307_9BURK</name>
<dbReference type="InterPro" id="IPR036259">
    <property type="entry name" value="MFS_trans_sf"/>
</dbReference>
<dbReference type="Gene3D" id="1.20.1250.20">
    <property type="entry name" value="MFS general substrate transporter like domains"/>
    <property type="match status" value="1"/>
</dbReference>
<keyword evidence="1 4" id="KW-0812">Transmembrane</keyword>
<dbReference type="SUPFAM" id="SSF103473">
    <property type="entry name" value="MFS general substrate transporter"/>
    <property type="match status" value="1"/>
</dbReference>
<keyword evidence="3 4" id="KW-0472">Membrane</keyword>
<dbReference type="InterPro" id="IPR020846">
    <property type="entry name" value="MFS_dom"/>
</dbReference>
<feature type="transmembrane region" description="Helical" evidence="4">
    <location>
        <begin position="283"/>
        <end position="301"/>
    </location>
</feature>
<feature type="transmembrane region" description="Helical" evidence="4">
    <location>
        <begin position="114"/>
        <end position="138"/>
    </location>
</feature>
<dbReference type="CDD" id="cd17489">
    <property type="entry name" value="MFS_YfcJ_like"/>
    <property type="match status" value="1"/>
</dbReference>
<proteinExistence type="predicted"/>
<feature type="transmembrane region" description="Helical" evidence="4">
    <location>
        <begin position="307"/>
        <end position="330"/>
    </location>
</feature>
<feature type="transmembrane region" description="Helical" evidence="4">
    <location>
        <begin position="342"/>
        <end position="363"/>
    </location>
</feature>
<dbReference type="PANTHER" id="PTHR23531">
    <property type="entry name" value="QUINOLENE RESISTANCE PROTEIN NORA"/>
    <property type="match status" value="1"/>
</dbReference>
<evidence type="ECO:0000259" key="5">
    <source>
        <dbReference type="PROSITE" id="PS50850"/>
    </source>
</evidence>
<evidence type="ECO:0000256" key="2">
    <source>
        <dbReference type="ARBA" id="ARBA00022989"/>
    </source>
</evidence>
<dbReference type="GO" id="GO:0022857">
    <property type="term" value="F:transmembrane transporter activity"/>
    <property type="evidence" value="ECO:0007669"/>
    <property type="project" value="InterPro"/>
</dbReference>
<dbReference type="RefSeq" id="WP_184225669.1">
    <property type="nucleotide sequence ID" value="NZ_JACHDE010000002.1"/>
</dbReference>
<comment type="caution">
    <text evidence="6">The sequence shown here is derived from an EMBL/GenBank/DDBJ whole genome shotgun (WGS) entry which is preliminary data.</text>
</comment>
<dbReference type="NCBIfam" id="NF009048">
    <property type="entry name" value="PRK12382.1"/>
    <property type="match status" value="1"/>
</dbReference>
<evidence type="ECO:0000256" key="1">
    <source>
        <dbReference type="ARBA" id="ARBA00022692"/>
    </source>
</evidence>
<reference evidence="6 7" key="1">
    <citation type="submission" date="2020-08" db="EMBL/GenBank/DDBJ databases">
        <title>Genomic Encyclopedia of Type Strains, Phase IV (KMG-V): Genome sequencing to study the core and pangenomes of soil and plant-associated prokaryotes.</title>
        <authorList>
            <person name="Whitman W."/>
        </authorList>
    </citation>
    <scope>NUCLEOTIDE SEQUENCE [LARGE SCALE GENOMIC DNA]</scope>
    <source>
        <strain evidence="6 7">JPY162</strain>
    </source>
</reference>
<sequence>MSDSPLASTAEDSVVATLMPVMTAVLVGFAIIGIALPVLPLHVSHGLGFGTSVVGLVAGAQFAASLVSRVWAGSYSDRRGAKRGVLAGLIAASAAGLLYLLSLTCVTVPALSGAILLIGRAVLGGAESFIITGAVAWGLGLVDRQHAGKVIAWVGTAMFAALALGGPIGATLYTSFGFVAIALITVLLPLVVLALLVRMPAVAPHPHTEHASFGTIVGAVWLPGLGAALASIGYCAILAFSSLLYTERQWQPVWMAFTAFGVALIAARAIAGHLPDRFGGARVALIFAIVQATGLLLMGLAGTALLAFAGAAIAGLGYSLVYPGLGVEAVRAASARNRGMVMGLYTAFLDLAMAAGSPALGWVGGHAGLRAVFLVSAMTVVCTAGVAVKLLRQHRVAR</sequence>
<feature type="domain" description="Major facilitator superfamily (MFS) profile" evidence="5">
    <location>
        <begin position="212"/>
        <end position="398"/>
    </location>
</feature>
<protein>
    <submittedName>
        <fullName evidence="6">MFS family permease</fullName>
    </submittedName>
</protein>
<evidence type="ECO:0000256" key="3">
    <source>
        <dbReference type="ARBA" id="ARBA00023136"/>
    </source>
</evidence>
<feature type="transmembrane region" description="Helical" evidence="4">
    <location>
        <begin position="253"/>
        <end position="271"/>
    </location>
</feature>
<dbReference type="InterPro" id="IPR052714">
    <property type="entry name" value="MFS_Exporter"/>
</dbReference>
<accession>A0A7W8L307</accession>
<dbReference type="Pfam" id="PF07690">
    <property type="entry name" value="MFS_1"/>
    <property type="match status" value="1"/>
</dbReference>
<organism evidence="6 7">
    <name type="scientific">Paraburkholderia youngii</name>
    <dbReference type="NCBI Taxonomy" id="2782701"/>
    <lineage>
        <taxon>Bacteria</taxon>
        <taxon>Pseudomonadati</taxon>
        <taxon>Pseudomonadota</taxon>
        <taxon>Betaproteobacteria</taxon>
        <taxon>Burkholderiales</taxon>
        <taxon>Burkholderiaceae</taxon>
        <taxon>Paraburkholderia</taxon>
    </lineage>
</organism>
<feature type="transmembrane region" description="Helical" evidence="4">
    <location>
        <begin position="84"/>
        <end position="102"/>
    </location>
</feature>
<feature type="transmembrane region" description="Helical" evidence="4">
    <location>
        <begin position="150"/>
        <end position="170"/>
    </location>
</feature>
<feature type="transmembrane region" description="Helical" evidence="4">
    <location>
        <begin position="49"/>
        <end position="72"/>
    </location>
</feature>